<dbReference type="Proteomes" id="UP000539957">
    <property type="component" value="Unassembled WGS sequence"/>
</dbReference>
<protein>
    <submittedName>
        <fullName evidence="1">Transcriptional regulator with XRE-family HTH domain</fullName>
    </submittedName>
</protein>
<proteinExistence type="predicted"/>
<comment type="caution">
    <text evidence="1">The sequence shown here is derived from an EMBL/GenBank/DDBJ whole genome shotgun (WGS) entry which is preliminary data.</text>
</comment>
<evidence type="ECO:0000313" key="1">
    <source>
        <dbReference type="EMBL" id="MBB4797561.1"/>
    </source>
</evidence>
<accession>A0A7W7INF7</accession>
<reference evidence="1 2" key="1">
    <citation type="submission" date="2020-08" db="EMBL/GenBank/DDBJ databases">
        <title>Functional genomics of gut bacteria from endangered species of beetles.</title>
        <authorList>
            <person name="Carlos-Shanley C."/>
        </authorList>
    </citation>
    <scope>NUCLEOTIDE SEQUENCE [LARGE SCALE GENOMIC DNA]</scope>
    <source>
        <strain evidence="1 2">S00123</strain>
    </source>
</reference>
<name>A0A7W7INF7_9CAUL</name>
<dbReference type="RefSeq" id="WP_184268258.1">
    <property type="nucleotide sequence ID" value="NZ_JACHKY010000002.1"/>
</dbReference>
<sequence length="77" mass="8997">MRHLGKRQADLVKELGWAKGRANKFYHGQHPYRREIVNELSKWLEISPYELLMPPEEALMLRRLRDAALDVAGLSAR</sequence>
<dbReference type="EMBL" id="JACHKY010000002">
    <property type="protein sequence ID" value="MBB4797561.1"/>
    <property type="molecule type" value="Genomic_DNA"/>
</dbReference>
<evidence type="ECO:0000313" key="2">
    <source>
        <dbReference type="Proteomes" id="UP000539957"/>
    </source>
</evidence>
<gene>
    <name evidence="1" type="ORF">HNP32_001285</name>
</gene>
<organism evidence="1 2">
    <name type="scientific">Brevundimonas bullata</name>
    <dbReference type="NCBI Taxonomy" id="13160"/>
    <lineage>
        <taxon>Bacteria</taxon>
        <taxon>Pseudomonadati</taxon>
        <taxon>Pseudomonadota</taxon>
        <taxon>Alphaproteobacteria</taxon>
        <taxon>Caulobacterales</taxon>
        <taxon>Caulobacteraceae</taxon>
        <taxon>Brevundimonas</taxon>
    </lineage>
</organism>
<keyword evidence="2" id="KW-1185">Reference proteome</keyword>
<dbReference type="AlphaFoldDB" id="A0A7W7INF7"/>